<name>A0ABX0TZL8_9SPHN</name>
<protein>
    <submittedName>
        <fullName evidence="1">Uncharacterized protein</fullName>
    </submittedName>
</protein>
<dbReference type="EMBL" id="JAASQP010000001">
    <property type="protein sequence ID" value="NIJ22466.1"/>
    <property type="molecule type" value="Genomic_DNA"/>
</dbReference>
<proteinExistence type="predicted"/>
<organism evidence="1 2">
    <name type="scientific">Sphingomonas japonica</name>
    <dbReference type="NCBI Taxonomy" id="511662"/>
    <lineage>
        <taxon>Bacteria</taxon>
        <taxon>Pseudomonadati</taxon>
        <taxon>Pseudomonadota</taxon>
        <taxon>Alphaproteobacteria</taxon>
        <taxon>Sphingomonadales</taxon>
        <taxon>Sphingomonadaceae</taxon>
        <taxon>Sphingomonas</taxon>
    </lineage>
</organism>
<dbReference type="RefSeq" id="WP_140047705.1">
    <property type="nucleotide sequence ID" value="NZ_VDYR01000001.1"/>
</dbReference>
<gene>
    <name evidence="1" type="ORF">FHT01_000008</name>
</gene>
<evidence type="ECO:0000313" key="1">
    <source>
        <dbReference type="EMBL" id="NIJ22466.1"/>
    </source>
</evidence>
<evidence type="ECO:0000313" key="2">
    <source>
        <dbReference type="Proteomes" id="UP000788153"/>
    </source>
</evidence>
<sequence length="217" mass="23765">MRFSSPTLVEVVKTRARCSSAAYVTATMDPEIGYAVSLSAGRLLPNAERKVFGDLTQVKNGSLRLHMATDAGPLNETMALPLGRPWHLYDFDLASLNAALVGHVPNRQPIQFSLPLAWNGGPPILRNLGSVTLNFVAAEQHNGQPALRYRATGTSAAFTGGPIWLDARRGHILTVEWGTPNHAEYRDFTLRLHHVHHGANAWRRLLSGHLTHCPTGE</sequence>
<comment type="caution">
    <text evidence="1">The sequence shown here is derived from an EMBL/GenBank/DDBJ whole genome shotgun (WGS) entry which is preliminary data.</text>
</comment>
<accession>A0ABX0TZL8</accession>
<keyword evidence="2" id="KW-1185">Reference proteome</keyword>
<dbReference type="Proteomes" id="UP000788153">
    <property type="component" value="Unassembled WGS sequence"/>
</dbReference>
<reference evidence="1 2" key="1">
    <citation type="submission" date="2020-03" db="EMBL/GenBank/DDBJ databases">
        <title>Genomic Encyclopedia of Type Strains, Phase IV (KMG-IV): sequencing the most valuable type-strain genomes for metagenomic binning, comparative biology and taxonomic classification.</title>
        <authorList>
            <person name="Goeker M."/>
        </authorList>
    </citation>
    <scope>NUCLEOTIDE SEQUENCE [LARGE SCALE GENOMIC DNA]</scope>
    <source>
        <strain evidence="1 2">DSM 22753</strain>
    </source>
</reference>